<sequence>MHLTLHPGLLGRGRGAGAAVCCGEKQEELARKHARFVLSLNQTMEKKATTTIYINETYTKINLKREDIALQKKRIQEAEELMEKERAEYLIRKQELIAQINEFENTREVKRMETYQKKKELDKLQTKMSKIKETVTVSTAVLSDHNLEIARLHESIRYWEQQVSELKKALAILEVKLCFFTDNKEKLDDISNDEKNEFLNKIKQLVETLHAARMEYKDLREKMKTLARQYKIVLSEEEKAFLQKQKIHDENQKQLTFISQKEYFLSQKRVDIKNMEEGLITLQELQQATKTVYQQQIKILSANLERESQRCVITQWKMACLRKKHARWTAKIKAEIQAITEKIQNAEVRRIELLNETSFRQQEISEFVAQIEKLTTELKEEEKAFVNKEKMLLKELSKYEEIFVKETQINKEKEEELVEYLPQLQVAEQEYKEKRRKLEELSNIITGLLEKPLSQFSTPLLSSSGHDSHCSPAGPALSRITALASLTLGTLEPDTGADVTVTKLNKLQALNLKVHTL</sequence>
<keyword evidence="1" id="KW-0175">Coiled coil</keyword>
<dbReference type="PANTHER" id="PTHR35347:SF1">
    <property type="entry name" value="COILED-COIL DOMAIN-CONTAINING PROTEIN 175"/>
    <property type="match status" value="1"/>
</dbReference>
<dbReference type="Proteomes" id="UP000236370">
    <property type="component" value="Unassembled WGS sequence"/>
</dbReference>
<feature type="coiled-coil region" evidence="1">
    <location>
        <begin position="156"/>
        <end position="236"/>
    </location>
</feature>
<evidence type="ECO:0000313" key="3">
    <source>
        <dbReference type="Proteomes" id="UP000236370"/>
    </source>
</evidence>
<evidence type="ECO:0000256" key="1">
    <source>
        <dbReference type="SAM" id="Coils"/>
    </source>
</evidence>
<protein>
    <submittedName>
        <fullName evidence="2">CCDC175 isoform 3</fullName>
    </submittedName>
</protein>
<name>A0A2J8PI13_PANTR</name>
<dbReference type="PANTHER" id="PTHR35347">
    <property type="entry name" value="COILED-COIL DOMAIN-CONTAINING PROTEIN 175"/>
    <property type="match status" value="1"/>
</dbReference>
<reference evidence="2 3" key="1">
    <citation type="submission" date="2017-12" db="EMBL/GenBank/DDBJ databases">
        <title>High-resolution comparative analysis of great ape genomes.</title>
        <authorList>
            <person name="Pollen A."/>
            <person name="Hastie A."/>
            <person name="Hormozdiari F."/>
            <person name="Dougherty M."/>
            <person name="Liu R."/>
            <person name="Chaisson M."/>
            <person name="Hoppe E."/>
            <person name="Hill C."/>
            <person name="Pang A."/>
            <person name="Hillier L."/>
            <person name="Baker C."/>
            <person name="Armstrong J."/>
            <person name="Shendure J."/>
            <person name="Paten B."/>
            <person name="Wilson R."/>
            <person name="Chao H."/>
            <person name="Schneider V."/>
            <person name="Ventura M."/>
            <person name="Kronenberg Z."/>
            <person name="Murali S."/>
            <person name="Gordon D."/>
            <person name="Cantsilieris S."/>
            <person name="Munson K."/>
            <person name="Nelson B."/>
            <person name="Raja A."/>
            <person name="Underwood J."/>
            <person name="Diekhans M."/>
            <person name="Fiddes I."/>
            <person name="Haussler D."/>
            <person name="Eichler E."/>
        </authorList>
    </citation>
    <scope>NUCLEOTIDE SEQUENCE [LARGE SCALE GENOMIC DNA]</scope>
    <source>
        <strain evidence="2">Yerkes chimp pedigree #C0471</strain>
    </source>
</reference>
<organism evidence="2 3">
    <name type="scientific">Pan troglodytes</name>
    <name type="common">Chimpanzee</name>
    <dbReference type="NCBI Taxonomy" id="9598"/>
    <lineage>
        <taxon>Eukaryota</taxon>
        <taxon>Metazoa</taxon>
        <taxon>Chordata</taxon>
        <taxon>Craniata</taxon>
        <taxon>Vertebrata</taxon>
        <taxon>Euteleostomi</taxon>
        <taxon>Mammalia</taxon>
        <taxon>Eutheria</taxon>
        <taxon>Euarchontoglires</taxon>
        <taxon>Primates</taxon>
        <taxon>Haplorrhini</taxon>
        <taxon>Catarrhini</taxon>
        <taxon>Hominidae</taxon>
        <taxon>Pan</taxon>
    </lineage>
</organism>
<feature type="coiled-coil region" evidence="1">
    <location>
        <begin position="61"/>
        <end position="113"/>
    </location>
</feature>
<gene>
    <name evidence="2" type="ORF">CK820_G0002574</name>
</gene>
<evidence type="ECO:0000313" key="2">
    <source>
        <dbReference type="EMBL" id="PNI83646.1"/>
    </source>
</evidence>
<proteinExistence type="predicted"/>
<comment type="caution">
    <text evidence="2">The sequence shown here is derived from an EMBL/GenBank/DDBJ whole genome shotgun (WGS) entry which is preliminary data.</text>
</comment>
<dbReference type="AlphaFoldDB" id="A0A2J8PI13"/>
<feature type="coiled-coil region" evidence="1">
    <location>
        <begin position="290"/>
        <end position="391"/>
    </location>
</feature>
<feature type="coiled-coil region" evidence="1">
    <location>
        <begin position="421"/>
        <end position="451"/>
    </location>
</feature>
<dbReference type="EMBL" id="NBAG03000214">
    <property type="protein sequence ID" value="PNI83646.1"/>
    <property type="molecule type" value="Genomic_DNA"/>
</dbReference>
<accession>A0A2J8PI13</accession>
<dbReference type="InterPro" id="IPR038834">
    <property type="entry name" value="CCDC175"/>
</dbReference>